<sequence>MAMNEALRKYVKENEEKLSKRYNQSIEIYDWEKKAHAYDKCNRADFESRFKILTTALSEKHQMFIVKQEPNSHGYEQNDSNKYDSQDYDSKELQG</sequence>
<protein>
    <submittedName>
        <fullName evidence="2">Cathepsin propeptide inhibitor domain-containing protein</fullName>
    </submittedName>
</protein>
<organism evidence="1 2">
    <name type="scientific">Panagrolaimus sp. PS1159</name>
    <dbReference type="NCBI Taxonomy" id="55785"/>
    <lineage>
        <taxon>Eukaryota</taxon>
        <taxon>Metazoa</taxon>
        <taxon>Ecdysozoa</taxon>
        <taxon>Nematoda</taxon>
        <taxon>Chromadorea</taxon>
        <taxon>Rhabditida</taxon>
        <taxon>Tylenchina</taxon>
        <taxon>Panagrolaimomorpha</taxon>
        <taxon>Panagrolaimoidea</taxon>
        <taxon>Panagrolaimidae</taxon>
        <taxon>Panagrolaimus</taxon>
    </lineage>
</organism>
<proteinExistence type="predicted"/>
<evidence type="ECO:0000313" key="1">
    <source>
        <dbReference type="Proteomes" id="UP000887580"/>
    </source>
</evidence>
<reference evidence="2" key="1">
    <citation type="submission" date="2022-11" db="UniProtKB">
        <authorList>
            <consortium name="WormBaseParasite"/>
        </authorList>
    </citation>
    <scope>IDENTIFICATION</scope>
</reference>
<evidence type="ECO:0000313" key="2">
    <source>
        <dbReference type="WBParaSite" id="PS1159_v2.g7439.t1"/>
    </source>
</evidence>
<dbReference type="WBParaSite" id="PS1159_v2.g7439.t1">
    <property type="protein sequence ID" value="PS1159_v2.g7439.t1"/>
    <property type="gene ID" value="PS1159_v2.g7439"/>
</dbReference>
<accession>A0AC35GPV1</accession>
<dbReference type="Proteomes" id="UP000887580">
    <property type="component" value="Unplaced"/>
</dbReference>
<name>A0AC35GPV1_9BILA</name>